<dbReference type="Proteomes" id="UP000237968">
    <property type="component" value="Unassembled WGS sequence"/>
</dbReference>
<dbReference type="AlphaFoldDB" id="A0A2S9XS31"/>
<dbReference type="Pfam" id="PF00578">
    <property type="entry name" value="AhpC-TSA"/>
    <property type="match status" value="1"/>
</dbReference>
<evidence type="ECO:0000256" key="1">
    <source>
        <dbReference type="SAM" id="SignalP"/>
    </source>
</evidence>
<dbReference type="InterPro" id="IPR000866">
    <property type="entry name" value="AhpC/TSA"/>
</dbReference>
<sequence length="225" mass="23455">MRRLLLAPSLLLVLGQACQRPPTVATVEPGPTRLPILTPEYGAHPDHPAALGPGDRLAALSLPLADGGQFELANARGAGPVILAWIGGAEHEALTTWARSLDRGLAELDGRGATLVFVRPLGAEAALRWAVEVGLQTSVAGDPEAELLGALELVGADEAVEPELDFAVVVIGPDGAVAYRKFGGRRPELDELLAVLDGAAENLRCCPDVCVGEPCEGRFERPPGC</sequence>
<name>A0A2S9XS31_9BACT</name>
<dbReference type="PROSITE" id="PS51257">
    <property type="entry name" value="PROKAR_LIPOPROTEIN"/>
    <property type="match status" value="1"/>
</dbReference>
<protein>
    <submittedName>
        <fullName evidence="3">AhpC/TSA family protein</fullName>
    </submittedName>
</protein>
<dbReference type="EMBL" id="PVNK01000167">
    <property type="protein sequence ID" value="PRP95674.1"/>
    <property type="molecule type" value="Genomic_DNA"/>
</dbReference>
<evidence type="ECO:0000259" key="2">
    <source>
        <dbReference type="Pfam" id="PF00578"/>
    </source>
</evidence>
<keyword evidence="4" id="KW-1185">Reference proteome</keyword>
<accession>A0A2S9XS31</accession>
<evidence type="ECO:0000313" key="4">
    <source>
        <dbReference type="Proteomes" id="UP000237968"/>
    </source>
</evidence>
<dbReference type="Gene3D" id="3.40.30.10">
    <property type="entry name" value="Glutaredoxin"/>
    <property type="match status" value="1"/>
</dbReference>
<organism evidence="3 4">
    <name type="scientific">Enhygromyxa salina</name>
    <dbReference type="NCBI Taxonomy" id="215803"/>
    <lineage>
        <taxon>Bacteria</taxon>
        <taxon>Pseudomonadati</taxon>
        <taxon>Myxococcota</taxon>
        <taxon>Polyangia</taxon>
        <taxon>Nannocystales</taxon>
        <taxon>Nannocystaceae</taxon>
        <taxon>Enhygromyxa</taxon>
    </lineage>
</organism>
<evidence type="ECO:0000313" key="3">
    <source>
        <dbReference type="EMBL" id="PRP95674.1"/>
    </source>
</evidence>
<dbReference type="GO" id="GO:0016491">
    <property type="term" value="F:oxidoreductase activity"/>
    <property type="evidence" value="ECO:0007669"/>
    <property type="project" value="InterPro"/>
</dbReference>
<keyword evidence="1" id="KW-0732">Signal</keyword>
<feature type="chain" id="PRO_5015580315" evidence="1">
    <location>
        <begin position="20"/>
        <end position="225"/>
    </location>
</feature>
<feature type="signal peptide" evidence="1">
    <location>
        <begin position="1"/>
        <end position="19"/>
    </location>
</feature>
<feature type="domain" description="Alkyl hydroperoxide reductase subunit C/ Thiol specific antioxidant" evidence="2">
    <location>
        <begin position="54"/>
        <end position="179"/>
    </location>
</feature>
<comment type="caution">
    <text evidence="3">The sequence shown here is derived from an EMBL/GenBank/DDBJ whole genome shotgun (WGS) entry which is preliminary data.</text>
</comment>
<dbReference type="InterPro" id="IPR036249">
    <property type="entry name" value="Thioredoxin-like_sf"/>
</dbReference>
<dbReference type="GO" id="GO:0016209">
    <property type="term" value="F:antioxidant activity"/>
    <property type="evidence" value="ECO:0007669"/>
    <property type="project" value="InterPro"/>
</dbReference>
<dbReference type="RefSeq" id="WP_181197927.1">
    <property type="nucleotide sequence ID" value="NZ_PVNK01000167.1"/>
</dbReference>
<proteinExistence type="predicted"/>
<dbReference type="SUPFAM" id="SSF52833">
    <property type="entry name" value="Thioredoxin-like"/>
    <property type="match status" value="1"/>
</dbReference>
<reference evidence="3 4" key="1">
    <citation type="submission" date="2018-03" db="EMBL/GenBank/DDBJ databases">
        <title>Draft Genome Sequences of the Obligatory Marine Myxobacteria Enhygromyxa salina SWB005.</title>
        <authorList>
            <person name="Poehlein A."/>
            <person name="Moghaddam J.A."/>
            <person name="Harms H."/>
            <person name="Alanjari M."/>
            <person name="Koenig G.M."/>
            <person name="Daniel R."/>
            <person name="Schaeberle T.F."/>
        </authorList>
    </citation>
    <scope>NUCLEOTIDE SEQUENCE [LARGE SCALE GENOMIC DNA]</scope>
    <source>
        <strain evidence="3 4">SWB005</strain>
    </source>
</reference>
<gene>
    <name evidence="3" type="ORF">ENSA5_38070</name>
</gene>